<dbReference type="EMBL" id="JACCFJ010000001">
    <property type="protein sequence ID" value="NYI81728.1"/>
    <property type="molecule type" value="Genomic_DNA"/>
</dbReference>
<accession>A0A853ACS7</accession>
<gene>
    <name evidence="1" type="ORF">HNR68_000358</name>
</gene>
<reference evidence="1 2" key="1">
    <citation type="submission" date="2020-07" db="EMBL/GenBank/DDBJ databases">
        <title>Sequencing the genomes of 1000 actinobacteria strains.</title>
        <authorList>
            <person name="Klenk H.-P."/>
        </authorList>
    </citation>
    <scope>NUCLEOTIDE SEQUENCE [LARGE SCALE GENOMIC DNA]</scope>
    <source>
        <strain evidence="1 2">DSM 44065</strain>
    </source>
</reference>
<name>A0A853ACS7_9PSEU</name>
<sequence length="50" mass="5745">MLWSVLIAVTGAALAAPGVRRYALRRRAVSRARAELAWFAQQRPRPDRRR</sequence>
<evidence type="ECO:0000313" key="1">
    <source>
        <dbReference type="EMBL" id="NYI81728.1"/>
    </source>
</evidence>
<evidence type="ECO:0000313" key="2">
    <source>
        <dbReference type="Proteomes" id="UP000587002"/>
    </source>
</evidence>
<comment type="caution">
    <text evidence="1">The sequence shown here is derived from an EMBL/GenBank/DDBJ whole genome shotgun (WGS) entry which is preliminary data.</text>
</comment>
<dbReference type="RefSeq" id="WP_179716977.1">
    <property type="nucleotide sequence ID" value="NZ_BAABFH010000001.1"/>
</dbReference>
<keyword evidence="2" id="KW-1185">Reference proteome</keyword>
<proteinExistence type="predicted"/>
<protein>
    <submittedName>
        <fullName evidence="1">Uncharacterized protein</fullName>
    </submittedName>
</protein>
<dbReference type="Proteomes" id="UP000587002">
    <property type="component" value="Unassembled WGS sequence"/>
</dbReference>
<dbReference type="AlphaFoldDB" id="A0A853ACS7"/>
<organism evidence="1 2">
    <name type="scientific">Saccharopolyspora hordei</name>
    <dbReference type="NCBI Taxonomy" id="1838"/>
    <lineage>
        <taxon>Bacteria</taxon>
        <taxon>Bacillati</taxon>
        <taxon>Actinomycetota</taxon>
        <taxon>Actinomycetes</taxon>
        <taxon>Pseudonocardiales</taxon>
        <taxon>Pseudonocardiaceae</taxon>
        <taxon>Saccharopolyspora</taxon>
    </lineage>
</organism>